<dbReference type="AlphaFoldDB" id="A0AAV1KZ70"/>
<organism evidence="1 2">
    <name type="scientific">Parnassius mnemosyne</name>
    <name type="common">clouded apollo</name>
    <dbReference type="NCBI Taxonomy" id="213953"/>
    <lineage>
        <taxon>Eukaryota</taxon>
        <taxon>Metazoa</taxon>
        <taxon>Ecdysozoa</taxon>
        <taxon>Arthropoda</taxon>
        <taxon>Hexapoda</taxon>
        <taxon>Insecta</taxon>
        <taxon>Pterygota</taxon>
        <taxon>Neoptera</taxon>
        <taxon>Endopterygota</taxon>
        <taxon>Lepidoptera</taxon>
        <taxon>Glossata</taxon>
        <taxon>Ditrysia</taxon>
        <taxon>Papilionoidea</taxon>
        <taxon>Papilionidae</taxon>
        <taxon>Parnassiinae</taxon>
        <taxon>Parnassini</taxon>
        <taxon>Parnassius</taxon>
        <taxon>Driopa</taxon>
    </lineage>
</organism>
<gene>
    <name evidence="1" type="ORF">PARMNEM_LOCUS8695</name>
</gene>
<accession>A0AAV1KZ70</accession>
<dbReference type="EMBL" id="CAVLGL010000082">
    <property type="protein sequence ID" value="CAK1587999.1"/>
    <property type="molecule type" value="Genomic_DNA"/>
</dbReference>
<name>A0AAV1KZ70_9NEOP</name>
<comment type="caution">
    <text evidence="1">The sequence shown here is derived from an EMBL/GenBank/DDBJ whole genome shotgun (WGS) entry which is preliminary data.</text>
</comment>
<protein>
    <submittedName>
        <fullName evidence="1">Uncharacterized protein</fullName>
    </submittedName>
</protein>
<evidence type="ECO:0000313" key="1">
    <source>
        <dbReference type="EMBL" id="CAK1587999.1"/>
    </source>
</evidence>
<proteinExistence type="predicted"/>
<sequence>MSCSVLVEATSSSNIEDDLYTFKEKSPSPASESSPGNVIIYSTASSYSFQNIKIYLLLNTKYTKDSAVIISNCELILQSE</sequence>
<dbReference type="Proteomes" id="UP001314205">
    <property type="component" value="Unassembled WGS sequence"/>
</dbReference>
<evidence type="ECO:0000313" key="2">
    <source>
        <dbReference type="Proteomes" id="UP001314205"/>
    </source>
</evidence>
<keyword evidence="2" id="KW-1185">Reference proteome</keyword>
<reference evidence="1 2" key="1">
    <citation type="submission" date="2023-11" db="EMBL/GenBank/DDBJ databases">
        <authorList>
            <person name="Hedman E."/>
            <person name="Englund M."/>
            <person name="Stromberg M."/>
            <person name="Nyberg Akerstrom W."/>
            <person name="Nylinder S."/>
            <person name="Jareborg N."/>
            <person name="Kallberg Y."/>
            <person name="Kronander E."/>
        </authorList>
    </citation>
    <scope>NUCLEOTIDE SEQUENCE [LARGE SCALE GENOMIC DNA]</scope>
</reference>